<dbReference type="InterPro" id="IPR007421">
    <property type="entry name" value="Schlafen_AlbA_2_dom"/>
</dbReference>
<dbReference type="Pfam" id="PF03235">
    <property type="entry name" value="GmrSD_N"/>
    <property type="match status" value="1"/>
</dbReference>
<protein>
    <submittedName>
        <fullName evidence="3">DUF262 domain-containing protein</fullName>
    </submittedName>
</protein>
<evidence type="ECO:0000313" key="4">
    <source>
        <dbReference type="Proteomes" id="UP001589776"/>
    </source>
</evidence>
<name>A0ABV6DV80_9BACL</name>
<comment type="caution">
    <text evidence="3">The sequence shown here is derived from an EMBL/GenBank/DDBJ whole genome shotgun (WGS) entry which is preliminary data.</text>
</comment>
<accession>A0ABV6DV80</accession>
<dbReference type="Proteomes" id="UP001589776">
    <property type="component" value="Unassembled WGS sequence"/>
</dbReference>
<dbReference type="InterPro" id="IPR038461">
    <property type="entry name" value="Schlafen_AlbA_2_dom_sf"/>
</dbReference>
<dbReference type="InterPro" id="IPR004919">
    <property type="entry name" value="GmrSD_N"/>
</dbReference>
<organism evidence="3 4">
    <name type="scientific">Paenibacillus chartarius</name>
    <dbReference type="NCBI Taxonomy" id="747481"/>
    <lineage>
        <taxon>Bacteria</taxon>
        <taxon>Bacillati</taxon>
        <taxon>Bacillota</taxon>
        <taxon>Bacilli</taxon>
        <taxon>Bacillales</taxon>
        <taxon>Paenibacillaceae</taxon>
        <taxon>Paenibacillus</taxon>
    </lineage>
</organism>
<proteinExistence type="predicted"/>
<dbReference type="PANTHER" id="PTHR39639">
    <property type="entry name" value="CHROMOSOME 16, WHOLE GENOME SHOTGUN SEQUENCE"/>
    <property type="match status" value="1"/>
</dbReference>
<dbReference type="PANTHER" id="PTHR39639:SF1">
    <property type="entry name" value="DUF262 DOMAIN-CONTAINING PROTEIN"/>
    <property type="match status" value="1"/>
</dbReference>
<dbReference type="Pfam" id="PF04326">
    <property type="entry name" value="SLFN_AlbA_2"/>
    <property type="match status" value="1"/>
</dbReference>
<reference evidence="3 4" key="1">
    <citation type="submission" date="2024-09" db="EMBL/GenBank/DDBJ databases">
        <authorList>
            <person name="Sun Q."/>
            <person name="Mori K."/>
        </authorList>
    </citation>
    <scope>NUCLEOTIDE SEQUENCE [LARGE SCALE GENOMIC DNA]</scope>
    <source>
        <strain evidence="3 4">CCM 7759</strain>
    </source>
</reference>
<feature type="domain" description="GmrSD restriction endonucleases N-terminal" evidence="1">
    <location>
        <begin position="17"/>
        <end position="170"/>
    </location>
</feature>
<dbReference type="EMBL" id="JBHLWN010000122">
    <property type="protein sequence ID" value="MFC0216529.1"/>
    <property type="molecule type" value="Genomic_DNA"/>
</dbReference>
<dbReference type="RefSeq" id="WP_377474810.1">
    <property type="nucleotide sequence ID" value="NZ_JBHLWN010000122.1"/>
</dbReference>
<dbReference type="Gene3D" id="3.30.950.30">
    <property type="entry name" value="Schlafen, AAA domain"/>
    <property type="match status" value="1"/>
</dbReference>
<sequence length="594" mass="67779">MATQPIINGKVVERSYEDYRNNFYLVNRRYQRKLVWSVSEKRAFIDSLANGYPVPLFLFSINKYKDIVRNEIIDGMQRLNAIFSFIENEYPLENGHYFDLTATATTKDLLDRGILEQKEPILDRSVCVRIVSYELPYSIYNESDPNVIDEVFRRINSNGQHLSRQEIRQAGATSEFAELVRLLSTQIRGDVSHDDILLLSQMKGISINQDTNGSGINADSVFWVKENIINKEDLRQSMDEEQVADLLAAMVLNPLPPSNVSVLDEYYGFRNVDSEVRGKRLEEAVLAVNPERLSEQFLYVLDEIKRIFHNRPKTIIGHVVGPRIYKGPRYFQVLFLALYELLVKQEKKIIDYDRLYNQLDSISSRTMNIASGGGWWTSREKTDLVAATVGVLASSFVSRTDGDPMYYSYTTEVETLLKQSNTENSQYDFKQGIYNLATGERNDDLIKKIYKTLTAMANAGKNAVGYVLVGVADNVEDAIKISERYKTDYIKVGSFYITGVDGEVNEFNKGNYDDYFALFKNAISTMPISEHYKRQIGSKIRMVNYYSKSVVIIKITCDNGAAIFENGYYTRSGASNDPVPVSPESMPSFFARFI</sequence>
<gene>
    <name evidence="3" type="ORF">ACFFK0_29455</name>
</gene>
<keyword evidence="4" id="KW-1185">Reference proteome</keyword>
<evidence type="ECO:0000259" key="1">
    <source>
        <dbReference type="Pfam" id="PF03235"/>
    </source>
</evidence>
<feature type="domain" description="Schlafen AlbA-2" evidence="2">
    <location>
        <begin position="423"/>
        <end position="579"/>
    </location>
</feature>
<evidence type="ECO:0000259" key="2">
    <source>
        <dbReference type="Pfam" id="PF04326"/>
    </source>
</evidence>
<evidence type="ECO:0000313" key="3">
    <source>
        <dbReference type="EMBL" id="MFC0216529.1"/>
    </source>
</evidence>